<feature type="coiled-coil region" evidence="1">
    <location>
        <begin position="156"/>
        <end position="221"/>
    </location>
</feature>
<comment type="caution">
    <text evidence="3">The sequence shown here is derived from an EMBL/GenBank/DDBJ whole genome shotgun (WGS) entry which is preliminary data.</text>
</comment>
<name>A0AA86S128_9EUKA</name>
<evidence type="ECO:0000256" key="2">
    <source>
        <dbReference type="SAM" id="MobiDB-lite"/>
    </source>
</evidence>
<accession>A0AA86S128</accession>
<dbReference type="EMBL" id="CAXDID020000043">
    <property type="protein sequence ID" value="CAL6001067.1"/>
    <property type="molecule type" value="Genomic_DNA"/>
</dbReference>
<evidence type="ECO:0000313" key="4">
    <source>
        <dbReference type="EMBL" id="CAL6001067.1"/>
    </source>
</evidence>
<keyword evidence="1" id="KW-0175">Coiled coil</keyword>
<dbReference type="EMBL" id="CATOUU010001173">
    <property type="protein sequence ID" value="CAI9976205.1"/>
    <property type="molecule type" value="Genomic_DNA"/>
</dbReference>
<organism evidence="3">
    <name type="scientific">Hexamita inflata</name>
    <dbReference type="NCBI Taxonomy" id="28002"/>
    <lineage>
        <taxon>Eukaryota</taxon>
        <taxon>Metamonada</taxon>
        <taxon>Diplomonadida</taxon>
        <taxon>Hexamitidae</taxon>
        <taxon>Hexamitinae</taxon>
        <taxon>Hexamita</taxon>
    </lineage>
</organism>
<gene>
    <name evidence="4" type="ORF">HINF_LOCUS17185</name>
    <name evidence="3" type="ORF">HINF_LOCUS63850</name>
</gene>
<feature type="region of interest" description="Disordered" evidence="2">
    <location>
        <begin position="23"/>
        <end position="48"/>
    </location>
</feature>
<dbReference type="Proteomes" id="UP001642409">
    <property type="component" value="Unassembled WGS sequence"/>
</dbReference>
<evidence type="ECO:0000256" key="1">
    <source>
        <dbReference type="SAM" id="Coils"/>
    </source>
</evidence>
<protein>
    <submittedName>
        <fullName evidence="4">Hypothetical_protein</fullName>
    </submittedName>
</protein>
<evidence type="ECO:0000313" key="5">
    <source>
        <dbReference type="Proteomes" id="UP001642409"/>
    </source>
</evidence>
<proteinExistence type="predicted"/>
<sequence length="227" mass="25957">MSKFEIIDDVLNNYLSKYGAKIPTFEDDTKLDPPSSFKAPDKVSQSPEVEARQLFTNTRIDAENTMPLKPADLKQHYQQLMSPKQINDLLNSVSSVMSESNNPSVQSNARQLTKELMAEQLLAKALIARTLKTNKPNVPEDPKVPIREVYSMQVQIKKLKANLQQKDLTIKTLETENAKLKQMIKQKDYAKQKSGVLETELKEALLEVQILKEEKRKMEVVFQKILK</sequence>
<keyword evidence="5" id="KW-1185">Reference proteome</keyword>
<reference evidence="4 5" key="2">
    <citation type="submission" date="2024-07" db="EMBL/GenBank/DDBJ databases">
        <authorList>
            <person name="Akdeniz Z."/>
        </authorList>
    </citation>
    <scope>NUCLEOTIDE SEQUENCE [LARGE SCALE GENOMIC DNA]</scope>
</reference>
<dbReference type="AlphaFoldDB" id="A0AA86S128"/>
<evidence type="ECO:0000313" key="3">
    <source>
        <dbReference type="EMBL" id="CAI9976205.1"/>
    </source>
</evidence>
<reference evidence="3" key="1">
    <citation type="submission" date="2023-06" db="EMBL/GenBank/DDBJ databases">
        <authorList>
            <person name="Kurt Z."/>
        </authorList>
    </citation>
    <scope>NUCLEOTIDE SEQUENCE</scope>
</reference>